<evidence type="ECO:0000313" key="5">
    <source>
        <dbReference type="EMBL" id="CUS33433.1"/>
    </source>
</evidence>
<dbReference type="Gene3D" id="3.10.580.10">
    <property type="entry name" value="CBS-domain"/>
    <property type="match status" value="1"/>
</dbReference>
<dbReference type="SUPFAM" id="SSF54631">
    <property type="entry name" value="CBS-domain pair"/>
    <property type="match status" value="1"/>
</dbReference>
<keyword evidence="6" id="KW-1185">Reference proteome</keyword>
<organism evidence="5 6">
    <name type="scientific">Candidatus Nitrospira nitrosa</name>
    <dbReference type="NCBI Taxonomy" id="1742972"/>
    <lineage>
        <taxon>Bacteria</taxon>
        <taxon>Pseudomonadati</taxon>
        <taxon>Nitrospirota</taxon>
        <taxon>Nitrospiria</taxon>
        <taxon>Nitrospirales</taxon>
        <taxon>Nitrospiraceae</taxon>
        <taxon>Nitrospira</taxon>
    </lineage>
</organism>
<dbReference type="SMART" id="SM00116">
    <property type="entry name" value="CBS"/>
    <property type="match status" value="2"/>
</dbReference>
<feature type="domain" description="DED" evidence="3">
    <location>
        <begin position="115"/>
        <end position="196"/>
    </location>
</feature>
<dbReference type="InterPro" id="IPR051257">
    <property type="entry name" value="Diverse_CBS-Domain"/>
</dbReference>
<feature type="domain" description="CBS" evidence="4">
    <location>
        <begin position="144"/>
        <end position="202"/>
    </location>
</feature>
<dbReference type="EMBL" id="CZQA01000001">
    <property type="protein sequence ID" value="CUS33433.1"/>
    <property type="molecule type" value="Genomic_DNA"/>
</dbReference>
<dbReference type="PANTHER" id="PTHR43080:SF2">
    <property type="entry name" value="CBS DOMAIN-CONTAINING PROTEIN"/>
    <property type="match status" value="1"/>
</dbReference>
<dbReference type="InterPro" id="IPR001875">
    <property type="entry name" value="DED_dom"/>
</dbReference>
<evidence type="ECO:0000313" key="6">
    <source>
        <dbReference type="Proteomes" id="UP000199032"/>
    </source>
</evidence>
<dbReference type="RefSeq" id="WP_176697871.1">
    <property type="nucleotide sequence ID" value="NZ_CZQA01000001.1"/>
</dbReference>
<dbReference type="Proteomes" id="UP000199032">
    <property type="component" value="Unassembled WGS sequence"/>
</dbReference>
<evidence type="ECO:0000259" key="3">
    <source>
        <dbReference type="PROSITE" id="PS50168"/>
    </source>
</evidence>
<dbReference type="PROSITE" id="PS50168">
    <property type="entry name" value="DED"/>
    <property type="match status" value="1"/>
</dbReference>
<dbReference type="AlphaFoldDB" id="A0A0S4L9I1"/>
<feature type="domain" description="CBS" evidence="4">
    <location>
        <begin position="73"/>
        <end position="129"/>
    </location>
</feature>
<evidence type="ECO:0000259" key="4">
    <source>
        <dbReference type="PROSITE" id="PS51371"/>
    </source>
</evidence>
<accession>A0A0S4L9I1</accession>
<gene>
    <name evidence="5" type="ORF">COMA1_11154</name>
</gene>
<dbReference type="InterPro" id="IPR046342">
    <property type="entry name" value="CBS_dom_sf"/>
</dbReference>
<reference evidence="5 6" key="1">
    <citation type="submission" date="2015-10" db="EMBL/GenBank/DDBJ databases">
        <authorList>
            <person name="Gilbert D.G."/>
        </authorList>
    </citation>
    <scope>NUCLEOTIDE SEQUENCE [LARGE SCALE GENOMIC DNA]</scope>
    <source>
        <strain evidence="5">COMA1</strain>
    </source>
</reference>
<dbReference type="STRING" id="1742972.COMA1_11154"/>
<dbReference type="InterPro" id="IPR000644">
    <property type="entry name" value="CBS_dom"/>
</dbReference>
<dbReference type="PANTHER" id="PTHR43080">
    <property type="entry name" value="CBS DOMAIN-CONTAINING PROTEIN CBSX3, MITOCHONDRIAL"/>
    <property type="match status" value="1"/>
</dbReference>
<dbReference type="PROSITE" id="PS51371">
    <property type="entry name" value="CBS"/>
    <property type="match status" value="2"/>
</dbReference>
<evidence type="ECO:0000256" key="1">
    <source>
        <dbReference type="ARBA" id="ARBA00023122"/>
    </source>
</evidence>
<keyword evidence="1 2" id="KW-0129">CBS domain</keyword>
<evidence type="ECO:0008006" key="7">
    <source>
        <dbReference type="Google" id="ProtNLM"/>
    </source>
</evidence>
<evidence type="ECO:0000256" key="2">
    <source>
        <dbReference type="PROSITE-ProRule" id="PRU00703"/>
    </source>
</evidence>
<protein>
    <recommendedName>
        <fullName evidence="7">CBS domain-containing protein</fullName>
    </recommendedName>
</protein>
<sequence length="204" mass="22655">MPIIVAVNGVAEVYPAKLVTPRYNRLETVADREHHGQQSSTLDHPALVAQTAYQQQSPDRSHPTPAVLARDLMTTAVLSLPSDSRLLDAWTLMSHKGFHHIPITSLHGTLVGMLSYRDLLHHVPELITSADTQQASHKHAAEVMTPRVISATPTTEIREIARVMLEERIHAVPILDQSRRLVGILSRQDLLRGLANHGPLELWT</sequence>
<dbReference type="Pfam" id="PF00571">
    <property type="entry name" value="CBS"/>
    <property type="match status" value="2"/>
</dbReference>
<name>A0A0S4L9I1_9BACT</name>
<proteinExistence type="predicted"/>